<organism evidence="3 4">
    <name type="scientific">Volvox reticuliferus</name>
    <dbReference type="NCBI Taxonomy" id="1737510"/>
    <lineage>
        <taxon>Eukaryota</taxon>
        <taxon>Viridiplantae</taxon>
        <taxon>Chlorophyta</taxon>
        <taxon>core chlorophytes</taxon>
        <taxon>Chlorophyceae</taxon>
        <taxon>CS clade</taxon>
        <taxon>Chlamydomonadales</taxon>
        <taxon>Volvocaceae</taxon>
        <taxon>Volvox</taxon>
    </lineage>
</organism>
<evidence type="ECO:0000313" key="4">
    <source>
        <dbReference type="Proteomes" id="UP000747110"/>
    </source>
</evidence>
<name>A0A8J4CXE4_9CHLO</name>
<evidence type="ECO:0000313" key="3">
    <source>
        <dbReference type="EMBL" id="GIL91693.1"/>
    </source>
</evidence>
<dbReference type="EMBL" id="BNCP01000068">
    <property type="protein sequence ID" value="GIL91693.1"/>
    <property type="molecule type" value="Genomic_DNA"/>
</dbReference>
<feature type="compositionally biased region" description="Polar residues" evidence="2">
    <location>
        <begin position="273"/>
        <end position="288"/>
    </location>
</feature>
<dbReference type="OrthoDB" id="294251at2759"/>
<gene>
    <name evidence="3" type="ORF">Vretifemale_19285</name>
</gene>
<feature type="region of interest" description="Disordered" evidence="2">
    <location>
        <begin position="160"/>
        <end position="182"/>
    </location>
</feature>
<proteinExistence type="predicted"/>
<dbReference type="Proteomes" id="UP000747110">
    <property type="component" value="Unassembled WGS sequence"/>
</dbReference>
<evidence type="ECO:0000256" key="1">
    <source>
        <dbReference type="SAM" id="Coils"/>
    </source>
</evidence>
<keyword evidence="1" id="KW-0175">Coiled coil</keyword>
<feature type="compositionally biased region" description="Polar residues" evidence="2">
    <location>
        <begin position="223"/>
        <end position="237"/>
    </location>
</feature>
<comment type="caution">
    <text evidence="3">The sequence shown here is derived from an EMBL/GenBank/DDBJ whole genome shotgun (WGS) entry which is preliminary data.</text>
</comment>
<sequence>MEHLSKAFAAVSRVGEVISRTAQSAQELLRDQELRSKGIQTVITGAQTRLQGIQNGIVQRAGRIQERLLDNRRQLQALLQNLEERFNASQRAWQLQARRRDRVDVQFGRQVIENAPQEIRARLWYVLLENPHLAAPLKCEHPGAAQYSLLEEGEDIDGEDLLVAGGGGGGGSGAAAASPSLTRRSVGCRDGALGSAGSISSTSSRFAAAAAAAFGFNRSSGAETSMANSPSAASLTTSRRDRSVSGRAGVVGDTTFTEATPQPNPQQQPQQPYMRTSASNTPQTGRTS</sequence>
<feature type="compositionally biased region" description="Gly residues" evidence="2">
    <location>
        <begin position="164"/>
        <end position="173"/>
    </location>
</feature>
<feature type="coiled-coil region" evidence="1">
    <location>
        <begin position="65"/>
        <end position="92"/>
    </location>
</feature>
<evidence type="ECO:0000256" key="2">
    <source>
        <dbReference type="SAM" id="MobiDB-lite"/>
    </source>
</evidence>
<feature type="non-terminal residue" evidence="3">
    <location>
        <position position="288"/>
    </location>
</feature>
<dbReference type="AlphaFoldDB" id="A0A8J4CXE4"/>
<reference evidence="3" key="1">
    <citation type="journal article" date="2021" name="Proc. Natl. Acad. Sci. U.S.A.">
        <title>Three genomes in the algal genus Volvox reveal the fate of a haploid sex-determining region after a transition to homothallism.</title>
        <authorList>
            <person name="Yamamoto K."/>
            <person name="Hamaji T."/>
            <person name="Kawai-Toyooka H."/>
            <person name="Matsuzaki R."/>
            <person name="Takahashi F."/>
            <person name="Nishimura Y."/>
            <person name="Kawachi M."/>
            <person name="Noguchi H."/>
            <person name="Minakuchi Y."/>
            <person name="Umen J.G."/>
            <person name="Toyoda A."/>
            <person name="Nozaki H."/>
        </authorList>
    </citation>
    <scope>NUCLEOTIDE SEQUENCE</scope>
    <source>
        <strain evidence="3">NIES-3786</strain>
    </source>
</reference>
<keyword evidence="4" id="KW-1185">Reference proteome</keyword>
<accession>A0A8J4CXE4</accession>
<feature type="region of interest" description="Disordered" evidence="2">
    <location>
        <begin position="220"/>
        <end position="288"/>
    </location>
</feature>
<protein>
    <submittedName>
        <fullName evidence="3">Uncharacterized protein</fullName>
    </submittedName>
</protein>